<dbReference type="GeneID" id="39474271"/>
<evidence type="ECO:0000313" key="2">
    <source>
        <dbReference type="Proteomes" id="UP000006426"/>
    </source>
</evidence>
<reference evidence="1 2" key="1">
    <citation type="journal article" date="2011" name="PLoS Pathog.">
        <title>Dynamic evolution of pathogenicity revealed by sequencing and comparative genomics of 19 Pseudomonas syringae isolates.</title>
        <authorList>
            <person name="Baltrus D.A."/>
            <person name="Nishimura M.T."/>
            <person name="Romanchuk A."/>
            <person name="Chang J.H."/>
            <person name="Mukhtar M.S."/>
            <person name="Cherkis K."/>
            <person name="Roach J."/>
            <person name="Grant S.R."/>
            <person name="Jones C.D."/>
            <person name="Dangl J.L."/>
        </authorList>
    </citation>
    <scope>NUCLEOTIDE SEQUENCE [LARGE SCALE GENOMIC DNA]</scope>
    <source>
        <strain evidence="1 2">M301315</strain>
    </source>
</reference>
<evidence type="ECO:0000313" key="1">
    <source>
        <dbReference type="EMBL" id="AXH59759.1"/>
    </source>
</evidence>
<dbReference type="RefSeq" id="WP_005741973.1">
    <property type="nucleotide sequence ID" value="NZ_CP031226.1"/>
</dbReference>
<protein>
    <submittedName>
        <fullName evidence="1">Uncharacterized protein</fullName>
    </submittedName>
</protein>
<gene>
    <name evidence="1" type="ORF">PLA107_031545</name>
</gene>
<geneLocation type="plasmid" evidence="2">
    <name>pmppla107</name>
</geneLocation>
<dbReference type="AlphaFoldDB" id="A0AAD0PVY5"/>
<dbReference type="Proteomes" id="UP000006426">
    <property type="component" value="Plasmid pmppla107"/>
</dbReference>
<dbReference type="EMBL" id="CP031226">
    <property type="protein sequence ID" value="AXH59759.1"/>
    <property type="molecule type" value="Genomic_DNA"/>
</dbReference>
<accession>A0AAD0PVY5</accession>
<organism evidence="1 2">
    <name type="scientific">Pseudomonas amygdali pv. lachrymans str. M301315</name>
    <dbReference type="NCBI Taxonomy" id="629260"/>
    <lineage>
        <taxon>Bacteria</taxon>
        <taxon>Pseudomonadati</taxon>
        <taxon>Pseudomonadota</taxon>
        <taxon>Gammaproteobacteria</taxon>
        <taxon>Pseudomonadales</taxon>
        <taxon>Pseudomonadaceae</taxon>
        <taxon>Pseudomonas</taxon>
        <taxon>Pseudomonas amygdali</taxon>
    </lineage>
</organism>
<keyword evidence="1" id="KW-0614">Plasmid</keyword>
<name>A0AAD0PVY5_PSEAV</name>
<sequence length="190" mass="21954">MTSETTRCPVVRRNIETFHQSSTIGGEHKMEAFERPVLWVQESSTQVVYLHGGKVLKVGEEHNDYYGYLTSFRNRDDDHDKTSSASHYDITQDSTLEMQLITRIVQLPMIETNDDRAYNARAAEQGKLTRQFSRIPEEWRKETPCEDSPTGKYYPRLEPVLVVESVTWTSKRSAAENEAFALAFIEEWSV</sequence>
<proteinExistence type="predicted"/>